<reference evidence="6" key="1">
    <citation type="submission" date="2018-06" db="EMBL/GenBank/DDBJ databases">
        <title>Genome assembly of Danube salmon.</title>
        <authorList>
            <person name="Macqueen D.J."/>
            <person name="Gundappa M.K."/>
        </authorList>
    </citation>
    <scope>NUCLEOTIDE SEQUENCE [LARGE SCALE GENOMIC DNA]</scope>
</reference>
<dbReference type="InterPro" id="IPR000504">
    <property type="entry name" value="RRM_dom"/>
</dbReference>
<dbReference type="Gene3D" id="3.30.70.330">
    <property type="match status" value="3"/>
</dbReference>
<dbReference type="FunFam" id="3.30.70.330:FF:000022">
    <property type="entry name" value="APOBEC1 complementation factor isoform X1"/>
    <property type="match status" value="1"/>
</dbReference>
<dbReference type="GeneTree" id="ENSGT00940000155927"/>
<evidence type="ECO:0000256" key="2">
    <source>
        <dbReference type="PROSITE-ProRule" id="PRU00176"/>
    </source>
</evidence>
<dbReference type="PROSITE" id="PS50102">
    <property type="entry name" value="RRM"/>
    <property type="match status" value="3"/>
</dbReference>
<dbReference type="CDD" id="cd12492">
    <property type="entry name" value="RRM2_RBM46"/>
    <property type="match status" value="1"/>
</dbReference>
<dbReference type="InterPro" id="IPR012677">
    <property type="entry name" value="Nucleotide-bd_a/b_plait_sf"/>
</dbReference>
<dbReference type="Gene3D" id="3.30.160.20">
    <property type="match status" value="1"/>
</dbReference>
<dbReference type="AlphaFoldDB" id="A0A4W5JRB4"/>
<feature type="chain" id="PRO_5021478685" evidence="3">
    <location>
        <begin position="31"/>
        <end position="501"/>
    </location>
</feature>
<dbReference type="Proteomes" id="UP000314982">
    <property type="component" value="Unassembled WGS sequence"/>
</dbReference>
<feature type="domain" description="RRM" evidence="4">
    <location>
        <begin position="62"/>
        <end position="140"/>
    </location>
</feature>
<evidence type="ECO:0000256" key="3">
    <source>
        <dbReference type="SAM" id="SignalP"/>
    </source>
</evidence>
<dbReference type="GO" id="GO:0003723">
    <property type="term" value="F:RNA binding"/>
    <property type="evidence" value="ECO:0007669"/>
    <property type="project" value="UniProtKB-UniRule"/>
</dbReference>
<dbReference type="PANTHER" id="PTHR21245">
    <property type="entry name" value="HETEROGENEOUS NUCLEAR RIBONUCLEOPROTEIN"/>
    <property type="match status" value="1"/>
</dbReference>
<protein>
    <submittedName>
        <fullName evidence="5">RNA binding motif protein 46</fullName>
    </submittedName>
</protein>
<dbReference type="Pfam" id="PF00076">
    <property type="entry name" value="RRM_1"/>
    <property type="match status" value="3"/>
</dbReference>
<evidence type="ECO:0000313" key="5">
    <source>
        <dbReference type="Ensembl" id="ENSHHUP00000000725.1"/>
    </source>
</evidence>
<dbReference type="InterPro" id="IPR034434">
    <property type="entry name" value="RBM46_RRM1"/>
</dbReference>
<dbReference type="STRING" id="62062.ENSHHUP00000000725"/>
<dbReference type="InterPro" id="IPR034435">
    <property type="entry name" value="RBM46_RRM2"/>
</dbReference>
<dbReference type="Ensembl" id="ENSHHUT00000000744.1">
    <property type="protein sequence ID" value="ENSHHUP00000000725.1"/>
    <property type="gene ID" value="ENSHHUG00000000339.1"/>
</dbReference>
<organism evidence="5 6">
    <name type="scientific">Hucho hucho</name>
    <name type="common">huchen</name>
    <dbReference type="NCBI Taxonomy" id="62062"/>
    <lineage>
        <taxon>Eukaryota</taxon>
        <taxon>Metazoa</taxon>
        <taxon>Chordata</taxon>
        <taxon>Craniata</taxon>
        <taxon>Vertebrata</taxon>
        <taxon>Euteleostomi</taxon>
        <taxon>Actinopterygii</taxon>
        <taxon>Neopterygii</taxon>
        <taxon>Teleostei</taxon>
        <taxon>Protacanthopterygii</taxon>
        <taxon>Salmoniformes</taxon>
        <taxon>Salmonidae</taxon>
        <taxon>Salmoninae</taxon>
        <taxon>Hucho</taxon>
    </lineage>
</organism>
<name>A0A4W5JRB4_9TELE</name>
<dbReference type="CDD" id="cd12484">
    <property type="entry name" value="RRM1_RBM46"/>
    <property type="match status" value="1"/>
</dbReference>
<reference evidence="5" key="2">
    <citation type="submission" date="2025-08" db="UniProtKB">
        <authorList>
            <consortium name="Ensembl"/>
        </authorList>
    </citation>
    <scope>IDENTIFICATION</scope>
</reference>
<feature type="domain" description="RRM" evidence="4">
    <location>
        <begin position="208"/>
        <end position="266"/>
    </location>
</feature>
<dbReference type="Pfam" id="PF14709">
    <property type="entry name" value="DND1_DSRM"/>
    <property type="match status" value="1"/>
</dbReference>
<reference evidence="5" key="3">
    <citation type="submission" date="2025-09" db="UniProtKB">
        <authorList>
            <consortium name="Ensembl"/>
        </authorList>
    </citation>
    <scope>IDENTIFICATION</scope>
</reference>
<keyword evidence="1 2" id="KW-0694">RNA-binding</keyword>
<evidence type="ECO:0000259" key="4">
    <source>
        <dbReference type="PROSITE" id="PS50102"/>
    </source>
</evidence>
<feature type="signal peptide" evidence="3">
    <location>
        <begin position="1"/>
        <end position="30"/>
    </location>
</feature>
<accession>A0A4W5JRB4</accession>
<feature type="domain" description="RRM" evidence="4">
    <location>
        <begin position="142"/>
        <end position="205"/>
    </location>
</feature>
<keyword evidence="6" id="KW-1185">Reference proteome</keyword>
<proteinExistence type="predicted"/>
<sequence length="501" mass="55242">MNFNDFSHHHPLSRSLLSLIILSLPTLSSSSSLSSSFLLSILSLSLSSFSPGWDGPPPPRGCEVFVGKIPRDMYEDELVPVFERAGRIYEFRLMMEFSGENRGYAFVMYTTREAAQRSIHLLDNHEIRPGKFIGVCVSLDNCRLFIGSIPKDKTKDAILVEMRKVTEGVVDVIVYPSATDKTKNRGFAFVEYDSHKAAAMARRKLIPDTLRQEFSRFKPGTVERVKKLTDYAFVHYHSREDAVTALHLMNGALIDGATIEVTLAKPVSMRGGVGVCVVYDDDDDDDDEGGLFVGTGVCNDEDDVYVGTGDVERCVYPIFAGSSLSPASLLSLKPGQFSSAVTLLEYYCYKNSWALPEYYLYSTPGQEGKLMLIYKVVISSTRSSFMPDKVCTVLEDAKELAAQNALWNLGKLTHTNQLTYFLLFSSTPSLPLSDCSFLNGSSPGSLSPPLPPVSYASLSPPPVSNSPGLLSYGCTRAFPYPLSPTTPQRLYIPSNQNPAFF</sequence>
<dbReference type="InterPro" id="IPR035979">
    <property type="entry name" value="RBD_domain_sf"/>
</dbReference>
<dbReference type="SUPFAM" id="SSF54928">
    <property type="entry name" value="RNA-binding domain, RBD"/>
    <property type="match status" value="2"/>
</dbReference>
<keyword evidence="3" id="KW-0732">Signal</keyword>
<evidence type="ECO:0000313" key="6">
    <source>
        <dbReference type="Proteomes" id="UP000314982"/>
    </source>
</evidence>
<dbReference type="SMART" id="SM00360">
    <property type="entry name" value="RRM"/>
    <property type="match status" value="2"/>
</dbReference>
<dbReference type="SUPFAM" id="SSF54768">
    <property type="entry name" value="dsRNA-binding domain-like"/>
    <property type="match status" value="1"/>
</dbReference>
<evidence type="ECO:0000256" key="1">
    <source>
        <dbReference type="ARBA" id="ARBA00022884"/>
    </source>
</evidence>